<organism evidence="12 13">
    <name type="scientific">Tieghemostelium lacteum</name>
    <name type="common">Slime mold</name>
    <name type="synonym">Dictyostelium lacteum</name>
    <dbReference type="NCBI Taxonomy" id="361077"/>
    <lineage>
        <taxon>Eukaryota</taxon>
        <taxon>Amoebozoa</taxon>
        <taxon>Evosea</taxon>
        <taxon>Eumycetozoa</taxon>
        <taxon>Dictyostelia</taxon>
        <taxon>Dictyosteliales</taxon>
        <taxon>Raperosteliaceae</taxon>
        <taxon>Tieghemostelium</taxon>
    </lineage>
</organism>
<feature type="transmembrane region" description="Helical" evidence="10">
    <location>
        <begin position="779"/>
        <end position="798"/>
    </location>
</feature>
<evidence type="ECO:0000256" key="3">
    <source>
        <dbReference type="ARBA" id="ARBA00022989"/>
    </source>
</evidence>
<dbReference type="PROSITE" id="PS50259">
    <property type="entry name" value="G_PROTEIN_RECEP_F3_4"/>
    <property type="match status" value="1"/>
</dbReference>
<dbReference type="EMBL" id="LODT01000034">
    <property type="protein sequence ID" value="KYQ91544.1"/>
    <property type="molecule type" value="Genomic_DNA"/>
</dbReference>
<dbReference type="SUPFAM" id="SSF51126">
    <property type="entry name" value="Pectin lyase-like"/>
    <property type="match status" value="2"/>
</dbReference>
<comment type="subcellular location">
    <subcellularLocation>
        <location evidence="1">Membrane</location>
        <topology evidence="1">Multi-pass membrane protein</topology>
    </subcellularLocation>
</comment>
<keyword evidence="6" id="KW-0675">Receptor</keyword>
<keyword evidence="4" id="KW-0297">G-protein coupled receptor</keyword>
<evidence type="ECO:0000256" key="2">
    <source>
        <dbReference type="ARBA" id="ARBA00022692"/>
    </source>
</evidence>
<evidence type="ECO:0000259" key="11">
    <source>
        <dbReference type="PROSITE" id="PS50259"/>
    </source>
</evidence>
<comment type="caution">
    <text evidence="12">The sequence shown here is derived from an EMBL/GenBank/DDBJ whole genome shotgun (WGS) entry which is preliminary data.</text>
</comment>
<dbReference type="OMA" id="SWIALES"/>
<reference evidence="12 13" key="1">
    <citation type="submission" date="2015-12" db="EMBL/GenBank/DDBJ databases">
        <title>Dictyostelia acquired genes for synthesis and detection of signals that induce cell-type specialization by lateral gene transfer from prokaryotes.</title>
        <authorList>
            <person name="Gloeckner G."/>
            <person name="Schaap P."/>
        </authorList>
    </citation>
    <scope>NUCLEOTIDE SEQUENCE [LARGE SCALE GENOMIC DNA]</scope>
    <source>
        <strain evidence="12 13">TK</strain>
    </source>
</reference>
<keyword evidence="3 10" id="KW-1133">Transmembrane helix</keyword>
<feature type="transmembrane region" description="Helical" evidence="10">
    <location>
        <begin position="939"/>
        <end position="959"/>
    </location>
</feature>
<dbReference type="PANTHER" id="PTHR10519:SF66">
    <property type="entry name" value="METABOTROPIC GLUTAMATE RECEPTOR-LIKE PROTEIN P"/>
    <property type="match status" value="1"/>
</dbReference>
<feature type="transmembrane region" description="Helical" evidence="10">
    <location>
        <begin position="716"/>
        <end position="738"/>
    </location>
</feature>
<dbReference type="PANTHER" id="PTHR10519">
    <property type="entry name" value="GABA-B RECEPTOR"/>
    <property type="match status" value="1"/>
</dbReference>
<feature type="transmembrane region" description="Helical" evidence="10">
    <location>
        <begin position="750"/>
        <end position="773"/>
    </location>
</feature>
<keyword evidence="13" id="KW-1185">Reference proteome</keyword>
<dbReference type="InterPro" id="IPR017978">
    <property type="entry name" value="GPCR_3_C"/>
</dbReference>
<evidence type="ECO:0000256" key="5">
    <source>
        <dbReference type="ARBA" id="ARBA00023136"/>
    </source>
</evidence>
<evidence type="ECO:0000256" key="10">
    <source>
        <dbReference type="SAM" id="Phobius"/>
    </source>
</evidence>
<keyword evidence="7" id="KW-0325">Glycoprotein</keyword>
<evidence type="ECO:0000313" key="12">
    <source>
        <dbReference type="EMBL" id="KYQ91544.1"/>
    </source>
</evidence>
<feature type="domain" description="G-protein coupled receptors family 3 profile" evidence="11">
    <location>
        <begin position="725"/>
        <end position="965"/>
    </location>
</feature>
<dbReference type="GO" id="GO:0004965">
    <property type="term" value="F:G protein-coupled GABA receptor activity"/>
    <property type="evidence" value="ECO:0007669"/>
    <property type="project" value="InterPro"/>
</dbReference>
<dbReference type="STRING" id="361077.A0A151ZCD8"/>
<feature type="transmembrane region" description="Helical" evidence="10">
    <location>
        <begin position="867"/>
        <end position="895"/>
    </location>
</feature>
<dbReference type="InterPro" id="IPR002455">
    <property type="entry name" value="GPCR3_GABA-B"/>
</dbReference>
<gene>
    <name evidence="12" type="ORF">DLAC_07308</name>
</gene>
<evidence type="ECO:0000256" key="8">
    <source>
        <dbReference type="ARBA" id="ARBA00023224"/>
    </source>
</evidence>
<keyword evidence="5 10" id="KW-0472">Membrane</keyword>
<feature type="transmembrane region" description="Helical" evidence="10">
    <location>
        <begin position="907"/>
        <end position="927"/>
    </location>
</feature>
<name>A0A151ZCD8_TIELA</name>
<evidence type="ECO:0000256" key="1">
    <source>
        <dbReference type="ARBA" id="ARBA00004141"/>
    </source>
</evidence>
<accession>A0A151ZCD8</accession>
<dbReference type="GO" id="GO:0007214">
    <property type="term" value="P:gamma-aminobutyric acid signaling pathway"/>
    <property type="evidence" value="ECO:0007669"/>
    <property type="project" value="TreeGrafter"/>
</dbReference>
<evidence type="ECO:0000313" key="13">
    <source>
        <dbReference type="Proteomes" id="UP000076078"/>
    </source>
</evidence>
<feature type="region of interest" description="Disordered" evidence="9">
    <location>
        <begin position="1015"/>
        <end position="1086"/>
    </location>
</feature>
<feature type="compositionally biased region" description="Low complexity" evidence="9">
    <location>
        <begin position="1028"/>
        <end position="1042"/>
    </location>
</feature>
<evidence type="ECO:0000256" key="7">
    <source>
        <dbReference type="ARBA" id="ARBA00023180"/>
    </source>
</evidence>
<evidence type="ECO:0000256" key="9">
    <source>
        <dbReference type="SAM" id="MobiDB-lite"/>
    </source>
</evidence>
<evidence type="ECO:0000256" key="6">
    <source>
        <dbReference type="ARBA" id="ARBA00023170"/>
    </source>
</evidence>
<feature type="transmembrane region" description="Helical" evidence="10">
    <location>
        <begin position="825"/>
        <end position="847"/>
    </location>
</feature>
<proteinExistence type="predicted"/>
<feature type="compositionally biased region" description="Polar residues" evidence="9">
    <location>
        <begin position="1050"/>
        <end position="1059"/>
    </location>
</feature>
<dbReference type="Pfam" id="PF00003">
    <property type="entry name" value="7tm_3"/>
    <property type="match status" value="1"/>
</dbReference>
<dbReference type="GO" id="GO:0038039">
    <property type="term" value="C:G protein-coupled receptor heterodimeric complex"/>
    <property type="evidence" value="ECO:0007669"/>
    <property type="project" value="TreeGrafter"/>
</dbReference>
<dbReference type="Proteomes" id="UP000076078">
    <property type="component" value="Unassembled WGS sequence"/>
</dbReference>
<feature type="compositionally biased region" description="Low complexity" evidence="9">
    <location>
        <begin position="1069"/>
        <end position="1080"/>
    </location>
</feature>
<evidence type="ECO:0000256" key="4">
    <source>
        <dbReference type="ARBA" id="ARBA00023040"/>
    </source>
</evidence>
<dbReference type="InterPro" id="IPR011050">
    <property type="entry name" value="Pectin_lyase_fold/virulence"/>
</dbReference>
<sequence>MTKSGVDNGNCGQSLPTSCATLDYIIKNRIPSNDVTTQNITIWIGNGRYKEVNTPIIIKSFKNLTVIGESKKAHFTSESRGRFIFVYESRVRFQNLTFSNFSPRFRFEGVKKKVLDDPQMHIIIRDWFGFGSVMYLYSSRFYIENCRFKNNIAREGGAVFSYRTTGRFTNCQFVNNSVIESGGAVGCYDSMLMVYFSQFISNMARDSGGAIFSTFTNVTIIGGRFYYNYAMKGGAILVQKSERVMIRQSHFESNSALIGGAIHLQDTLSIFKFCKFNSNEAKLDAAVFFISTGKNIIVVGSYFHLNYSPKSALIDNRSGYSTFFEMSSLIGCNLLRFTKNQVSINQGSMVIRNCYIYDVSGTFLSTGFMGFLAIFTTTFDTLYDRVLSIYNSGNVYLVSSRFTGNYVDNSLIDFSGDLMYITDCYFANNSGVGLISISNRAQLVMANSLFEYNRANHSELIMANNGFQMTILKTRFFYNYSDRGGLISSDQTGAIHVAACDFIYNVGTYGTIFLFASRELNCSKATNTSCLSSLYSKNKFFHNLAIKSGSLVFYQGCVQCNWTCDDCTYRNNTALNGTLVNSSFYRLNITQMPTLAPGQVFPVIITAVDRFGNPILGRSDIKVYNKGCPGIPIHGILSSFLHDVGQTSLNSLQMGLMPGQSCRLIYDSIPQGLGMKKVSKLLTFTECLNHQKAFDVYNNNSVYCLSVEQIKDSSKIIGSVVSIVLLVACLVVFIIILINRNHIVISFSNVPSLLLVLFSCVLLLISNLVMINLSKASCYIKIIFPAIGISLLVGLVLIKEYKLYMFFKNNQFKDSLIENQFLFKYLLLFMIIPVFIIILEVTITPVKSIYQFYLDELKAIESCHQKGYYIIFVILLGVYLVASLILFCVVVIKIRKFRKTPGTFDEAAWNGILIFNYAAIVIIYVPLSLALNSDPNTAYLINISTSGTVVIISLILVFFPKFNLLYRGESIVLNIKKVIEQQELEINKNKELLLFYRMYYDEDQEFPTYQIHETFSSDDSSDSDIEFNGNNNNNSTKNNNSNKFKRRKSIASSKLNSPSPKLINRKAKSQSVPSSPVSSPNKNKGI</sequence>
<dbReference type="OrthoDB" id="75921at2759"/>
<dbReference type="CDD" id="cd15047">
    <property type="entry name" value="7tmC_GABA-B-like"/>
    <property type="match status" value="1"/>
</dbReference>
<dbReference type="InParanoid" id="A0A151ZCD8"/>
<protein>
    <recommendedName>
        <fullName evidence="11">G-protein coupled receptors family 3 profile domain-containing protein</fullName>
    </recommendedName>
</protein>
<keyword evidence="2 10" id="KW-0812">Transmembrane</keyword>
<keyword evidence="8" id="KW-0807">Transducer</keyword>
<dbReference type="AlphaFoldDB" id="A0A151ZCD8"/>